<keyword evidence="6" id="KW-1185">Reference proteome</keyword>
<dbReference type="EMBL" id="CAJA01000500">
    <property type="protein sequence ID" value="CCH75470.1"/>
    <property type="molecule type" value="Genomic_DNA"/>
</dbReference>
<organism evidence="3 6">
    <name type="scientific">Nostocoides australiense Ben110</name>
    <dbReference type="NCBI Taxonomy" id="1193182"/>
    <lineage>
        <taxon>Bacteria</taxon>
        <taxon>Bacillati</taxon>
        <taxon>Actinomycetota</taxon>
        <taxon>Actinomycetes</taxon>
        <taxon>Micrococcales</taxon>
        <taxon>Intrasporangiaceae</taxon>
        <taxon>Nostocoides</taxon>
    </lineage>
</organism>
<comment type="caution">
    <text evidence="3">The sequence shown here is derived from an EMBL/GenBank/DDBJ whole genome shotgun (WGS) entry which is preliminary data.</text>
</comment>
<evidence type="ECO:0000313" key="2">
    <source>
        <dbReference type="EMBL" id="CCH72619.1"/>
    </source>
</evidence>
<dbReference type="EMBL" id="CAJA01000436">
    <property type="protein sequence ID" value="CCH74871.1"/>
    <property type="molecule type" value="Genomic_DNA"/>
</dbReference>
<evidence type="ECO:0000313" key="4">
    <source>
        <dbReference type="EMBL" id="CCH74871.1"/>
    </source>
</evidence>
<evidence type="ECO:0000313" key="5">
    <source>
        <dbReference type="EMBL" id="CCH75470.1"/>
    </source>
</evidence>
<evidence type="ECO:0000313" key="1">
    <source>
        <dbReference type="EMBL" id="CCH71612.1"/>
    </source>
</evidence>
<dbReference type="AlphaFoldDB" id="W6JYZ5"/>
<reference evidence="3 6" key="2">
    <citation type="journal article" date="2013" name="ISME J.">
        <title>A metabolic model for members of the genus Tetrasphaera involved in enhanced biological phosphorus removal.</title>
        <authorList>
            <person name="Kristiansen R."/>
            <person name="Nguyen H.T.T."/>
            <person name="Saunders A.M."/>
            <person name="Nielsen J.L."/>
            <person name="Wimmer R."/>
            <person name="Le V.Q."/>
            <person name="McIlroy S.J."/>
            <person name="Petrovski S."/>
            <person name="Seviour R.J."/>
            <person name="Calteau A."/>
            <person name="Nielsen K.L."/>
            <person name="Nielsen P.H."/>
        </authorList>
    </citation>
    <scope>NUCLEOTIDE SEQUENCE [LARGE SCALE GENOMIC DNA]</scope>
    <source>
        <strain evidence="3 6">Ben110</strain>
    </source>
</reference>
<dbReference type="EMBL" id="CAJA01000276">
    <property type="protein sequence ID" value="CCH73895.1"/>
    <property type="molecule type" value="Genomic_DNA"/>
</dbReference>
<dbReference type="Proteomes" id="UP000035763">
    <property type="component" value="Unassembled WGS sequence"/>
</dbReference>
<accession>W6JYZ5</accession>
<proteinExistence type="predicted"/>
<evidence type="ECO:0000313" key="3">
    <source>
        <dbReference type="EMBL" id="CCH73895.1"/>
    </source>
</evidence>
<gene>
    <name evidence="1" type="ORF">BN11_100002</name>
    <name evidence="2" type="ORF">BN11_1820002</name>
    <name evidence="3" type="ORF">BN11_3470008</name>
    <name evidence="4" type="ORF">BN11_4910011</name>
    <name evidence="5" type="ORF">BN11_730002</name>
</gene>
<dbReference type="EMBL" id="CAJA01000093">
    <property type="protein sequence ID" value="CCH72619.1"/>
    <property type="molecule type" value="Genomic_DNA"/>
</dbReference>
<evidence type="ECO:0000313" key="6">
    <source>
        <dbReference type="Proteomes" id="UP000035763"/>
    </source>
</evidence>
<name>W6JYZ5_9MICO</name>
<reference evidence="3" key="1">
    <citation type="submission" date="2012-05" db="EMBL/GenBank/DDBJ databases">
        <authorList>
            <person name="McIlroy S."/>
        </authorList>
    </citation>
    <scope>NUCLEOTIDE SEQUENCE</scope>
    <source>
        <strain evidence="3">Ben110</strain>
    </source>
</reference>
<sequence length="63" mass="6856">MTVSIAAALTDLACTSKPILVRSMNTGASYACRHRQPIWQVIHDSLHTRGPGLNPQPKPRPPP</sequence>
<protein>
    <submittedName>
        <fullName evidence="3">Uncharacterized protein</fullName>
    </submittedName>
</protein>
<dbReference type="EMBL" id="CAJA01000002">
    <property type="protein sequence ID" value="CCH71612.1"/>
    <property type="molecule type" value="Genomic_DNA"/>
</dbReference>